<evidence type="ECO:0000256" key="1">
    <source>
        <dbReference type="SAM" id="MobiDB-lite"/>
    </source>
</evidence>
<accession>A0A915EHJ6</accession>
<feature type="region of interest" description="Disordered" evidence="1">
    <location>
        <begin position="502"/>
        <end position="579"/>
    </location>
</feature>
<feature type="region of interest" description="Disordered" evidence="1">
    <location>
        <begin position="359"/>
        <end position="378"/>
    </location>
</feature>
<dbReference type="WBParaSite" id="jg6102">
    <property type="protein sequence ID" value="jg6102"/>
    <property type="gene ID" value="jg6102"/>
</dbReference>
<name>A0A915EHJ6_9BILA</name>
<evidence type="ECO:0000313" key="2">
    <source>
        <dbReference type="Proteomes" id="UP000887574"/>
    </source>
</evidence>
<evidence type="ECO:0000313" key="3">
    <source>
        <dbReference type="WBParaSite" id="jg6102"/>
    </source>
</evidence>
<reference evidence="3" key="1">
    <citation type="submission" date="2022-11" db="UniProtKB">
        <authorList>
            <consortium name="WormBaseParasite"/>
        </authorList>
    </citation>
    <scope>IDENTIFICATION</scope>
</reference>
<dbReference type="AlphaFoldDB" id="A0A915EHJ6"/>
<feature type="compositionally biased region" description="Basic and acidic residues" evidence="1">
    <location>
        <begin position="556"/>
        <end position="566"/>
    </location>
</feature>
<feature type="compositionally biased region" description="Basic residues" evidence="1">
    <location>
        <begin position="513"/>
        <end position="525"/>
    </location>
</feature>
<protein>
    <submittedName>
        <fullName evidence="3">Uncharacterized protein</fullName>
    </submittedName>
</protein>
<sequence>MTSGSANQCNELLHCENDMMTIHKRCTEQSRKATAQACQLTQQFVDLNRLMDTRVVEFQKCVLLENSTDSTDFAQSTELSGECNTNLLEHKQPSVRPQMGCWKAVAIIRSRCQKIRKCCPSADFCMEQLRSSQATKSLRAKHIEINKKTLECRNQMRKVLTERKDKTDSGMAVQAKYHAVLIAQKETQMGVIKQKYFSKLSPLDHKANPRKAHKKPIYAAPRAITYPNQKKIVTPPPKPPTYQSPMVELTKVRKLKTFDNDPPNQSSVASQLAKFEGLLSGLEKKGINSKMATVKFKQNMQVPKKSPAHSITDPELITKPSIDTIVYQDSVMLPFSNKPQLRRSKKHFAERVFAENTLSPNFLSSDDPKPPPTNSQEMEVKSGVAPKLFIQPQAQAFALPSSVDVNRLKVLAARPNHSWRLSNQRRRVAMAESSLVKALGVGARKEKPLGGVSQELVPFNQPENQTIKPIRRPLGWATNENNLSSRMRTLVWHKSRINTKTGVKKVDGDSRKKMAAGKSKTKKKPIVQSTTTSSTTTTSNISPFAKTSTRSVPFARLDEDDREFPHRSSNLQSSNFQMR</sequence>
<feature type="compositionally biased region" description="Polar residues" evidence="1">
    <location>
        <begin position="540"/>
        <end position="551"/>
    </location>
</feature>
<keyword evidence="2" id="KW-1185">Reference proteome</keyword>
<feature type="compositionally biased region" description="Polar residues" evidence="1">
    <location>
        <begin position="567"/>
        <end position="579"/>
    </location>
</feature>
<organism evidence="2 3">
    <name type="scientific">Ditylenchus dipsaci</name>
    <dbReference type="NCBI Taxonomy" id="166011"/>
    <lineage>
        <taxon>Eukaryota</taxon>
        <taxon>Metazoa</taxon>
        <taxon>Ecdysozoa</taxon>
        <taxon>Nematoda</taxon>
        <taxon>Chromadorea</taxon>
        <taxon>Rhabditida</taxon>
        <taxon>Tylenchina</taxon>
        <taxon>Tylenchomorpha</taxon>
        <taxon>Sphaerularioidea</taxon>
        <taxon>Anguinidae</taxon>
        <taxon>Anguininae</taxon>
        <taxon>Ditylenchus</taxon>
    </lineage>
</organism>
<dbReference type="Proteomes" id="UP000887574">
    <property type="component" value="Unplaced"/>
</dbReference>
<feature type="compositionally biased region" description="Low complexity" evidence="1">
    <location>
        <begin position="529"/>
        <end position="539"/>
    </location>
</feature>
<proteinExistence type="predicted"/>